<dbReference type="Proteomes" id="UP001212411">
    <property type="component" value="Chromosome 2"/>
</dbReference>
<comment type="subcellular location">
    <subcellularLocation>
        <location evidence="1">Membrane</location>
        <topology evidence="1">Multi-pass membrane protein</topology>
    </subcellularLocation>
</comment>
<feature type="transmembrane region" description="Helical" evidence="8">
    <location>
        <begin position="409"/>
        <end position="425"/>
    </location>
</feature>
<keyword evidence="5" id="KW-0029">Amino-acid transport</keyword>
<accession>A0AAE9WBD5</accession>
<keyword evidence="6 8" id="KW-1133">Transmembrane helix</keyword>
<dbReference type="GO" id="GO:0015171">
    <property type="term" value="F:amino acid transmembrane transporter activity"/>
    <property type="evidence" value="ECO:0007669"/>
    <property type="project" value="TreeGrafter"/>
</dbReference>
<evidence type="ECO:0000259" key="9">
    <source>
        <dbReference type="Pfam" id="PF00324"/>
    </source>
</evidence>
<dbReference type="PANTHER" id="PTHR43341:SF42">
    <property type="entry name" value="DIFFERENTIATION PROCESS PUTATIVE AMINO-ACID PERMEASE ISP5-RELATED"/>
    <property type="match status" value="1"/>
</dbReference>
<dbReference type="InterPro" id="IPR004841">
    <property type="entry name" value="AA-permease/SLC12A_dom"/>
</dbReference>
<evidence type="ECO:0000256" key="1">
    <source>
        <dbReference type="ARBA" id="ARBA00004141"/>
    </source>
</evidence>
<reference evidence="10 11" key="1">
    <citation type="journal article" date="2023" name="G3 (Bethesda)">
        <title>A high-quality reference genome for the fission yeast Schizosaccharomyces osmophilus.</title>
        <authorList>
            <person name="Jia G.S."/>
            <person name="Zhang W.C."/>
            <person name="Liang Y."/>
            <person name="Liu X.H."/>
            <person name="Rhind N."/>
            <person name="Pidoux A."/>
            <person name="Brysch-Herzberg M."/>
            <person name="Du L.L."/>
        </authorList>
    </citation>
    <scope>NUCLEOTIDE SEQUENCE [LARGE SCALE GENOMIC DNA]</scope>
    <source>
        <strain evidence="10 11">CBS 15793</strain>
    </source>
</reference>
<feature type="transmembrane region" description="Helical" evidence="8">
    <location>
        <begin position="195"/>
        <end position="216"/>
    </location>
</feature>
<feature type="domain" description="Amino acid permease/ SLC12A" evidence="9">
    <location>
        <begin position="87"/>
        <end position="540"/>
    </location>
</feature>
<evidence type="ECO:0000256" key="2">
    <source>
        <dbReference type="ARBA" id="ARBA00009523"/>
    </source>
</evidence>
<keyword evidence="4 8" id="KW-0812">Transmembrane</keyword>
<evidence type="ECO:0000256" key="6">
    <source>
        <dbReference type="ARBA" id="ARBA00022989"/>
    </source>
</evidence>
<dbReference type="GO" id="GO:0016020">
    <property type="term" value="C:membrane"/>
    <property type="evidence" value="ECO:0007669"/>
    <property type="project" value="UniProtKB-SubCell"/>
</dbReference>
<dbReference type="Gene3D" id="1.20.1740.10">
    <property type="entry name" value="Amino acid/polyamine transporter I"/>
    <property type="match status" value="1"/>
</dbReference>
<dbReference type="PANTHER" id="PTHR43341">
    <property type="entry name" value="AMINO ACID PERMEASE"/>
    <property type="match status" value="1"/>
</dbReference>
<dbReference type="PIRSF" id="PIRSF006060">
    <property type="entry name" value="AA_transporter"/>
    <property type="match status" value="1"/>
</dbReference>
<evidence type="ECO:0000256" key="4">
    <source>
        <dbReference type="ARBA" id="ARBA00022692"/>
    </source>
</evidence>
<dbReference type="InterPro" id="IPR050524">
    <property type="entry name" value="APC_YAT"/>
</dbReference>
<dbReference type="KEGG" id="som:SOMG_04038"/>
<comment type="similarity">
    <text evidence="2">Belongs to the amino acid-polyamine-organocation (APC) superfamily.</text>
</comment>
<proteinExistence type="inferred from homology"/>
<protein>
    <submittedName>
        <fullName evidence="10">Amino acid transmembrane transporter</fullName>
    </submittedName>
</protein>
<feature type="transmembrane region" description="Helical" evidence="8">
    <location>
        <begin position="88"/>
        <end position="105"/>
    </location>
</feature>
<dbReference type="FunFam" id="1.20.1740.10:FF:000001">
    <property type="entry name" value="Amino acid permease"/>
    <property type="match status" value="1"/>
</dbReference>
<evidence type="ECO:0000256" key="8">
    <source>
        <dbReference type="SAM" id="Phobius"/>
    </source>
</evidence>
<keyword evidence="3" id="KW-0813">Transport</keyword>
<feature type="transmembrane region" description="Helical" evidence="8">
    <location>
        <begin position="515"/>
        <end position="536"/>
    </location>
</feature>
<feature type="transmembrane region" description="Helical" evidence="8">
    <location>
        <begin position="311"/>
        <end position="332"/>
    </location>
</feature>
<dbReference type="InterPro" id="IPR004840">
    <property type="entry name" value="Amino_acid_permease_CS"/>
</dbReference>
<evidence type="ECO:0000256" key="7">
    <source>
        <dbReference type="ARBA" id="ARBA00023136"/>
    </source>
</evidence>
<dbReference type="GeneID" id="80877514"/>
<dbReference type="RefSeq" id="XP_056037367.1">
    <property type="nucleotide sequence ID" value="XM_056182825.1"/>
</dbReference>
<feature type="transmembrane region" description="Helical" evidence="8">
    <location>
        <begin position="437"/>
        <end position="459"/>
    </location>
</feature>
<evidence type="ECO:0000313" key="10">
    <source>
        <dbReference type="EMBL" id="WBW73124.1"/>
    </source>
</evidence>
<organism evidence="10 11">
    <name type="scientific">Schizosaccharomyces osmophilus</name>
    <dbReference type="NCBI Taxonomy" id="2545709"/>
    <lineage>
        <taxon>Eukaryota</taxon>
        <taxon>Fungi</taxon>
        <taxon>Dikarya</taxon>
        <taxon>Ascomycota</taxon>
        <taxon>Taphrinomycotina</taxon>
        <taxon>Schizosaccharomycetes</taxon>
        <taxon>Schizosaccharomycetales</taxon>
        <taxon>Schizosaccharomycetaceae</taxon>
        <taxon>Schizosaccharomyces</taxon>
    </lineage>
</organism>
<evidence type="ECO:0000256" key="5">
    <source>
        <dbReference type="ARBA" id="ARBA00022970"/>
    </source>
</evidence>
<feature type="transmembrane region" description="Helical" evidence="8">
    <location>
        <begin position="479"/>
        <end position="503"/>
    </location>
</feature>
<dbReference type="PROSITE" id="PS00218">
    <property type="entry name" value="AMINO_ACID_PERMEASE_1"/>
    <property type="match status" value="1"/>
</dbReference>
<evidence type="ECO:0000313" key="11">
    <source>
        <dbReference type="Proteomes" id="UP001212411"/>
    </source>
</evidence>
<feature type="transmembrane region" description="Helical" evidence="8">
    <location>
        <begin position="362"/>
        <end position="382"/>
    </location>
</feature>
<evidence type="ECO:0000256" key="3">
    <source>
        <dbReference type="ARBA" id="ARBA00022448"/>
    </source>
</evidence>
<gene>
    <name evidence="10" type="ORF">SOMG_04038</name>
</gene>
<keyword evidence="7 8" id="KW-0472">Membrane</keyword>
<sequence length="589" mass="64805">MDSSPSPPQYVPETRVYSYSNRNLSNEHADIDEKKPAVVEQSEVSVGEVDIVQPKGWFSDFVDGFRLANTDDGTPEHGLKRKLKSRHIQMIAIGGAIGTGVWVGSGQSLATGGAASVLINYILVGTMVFFTVYNLGELCVAFPTRGGYITHATRFIDDSWGFALSWNYVMGPIASIPLELTTSTMVMRYWTDLNAGIWVTIFIFFLISANTFGVRLYGELEYFLSTIKIAAMFGFIILGIIINCGGVPTDHRGYIGTHLFRENAFRNGFKGFCSVFTTAAFSFSGTEYVGVAAAETDNPAKAFPKAVRQTFFRIAIFYIFSLLIVGLLVSGADPRLTSYSGVDASPFVLAIKDANIKALPSILNAVILISVISSANATLYAGSRAIHSLGCNGFAPKCFGWVDRSGRPIIALLILFFFMPLAYLVETGKSTTVFNWLLSISSLGTLFTWGSINLAYIRYRSAMKHQQRSVKQIGFRSPFGIYAAWYAFGFICLVLVAEFYVSVSPISGKSSANSFFMNYLSAIIILVFFVVHKLIYRTPIITSSSMDIETDLACVVPSEKDQEKLETTGFGSLQNAIKKMLFFLKTYFP</sequence>
<feature type="transmembrane region" description="Helical" evidence="8">
    <location>
        <begin position="222"/>
        <end position="242"/>
    </location>
</feature>
<name>A0AAE9WBD5_9SCHI</name>
<dbReference type="Pfam" id="PF00324">
    <property type="entry name" value="AA_permease"/>
    <property type="match status" value="1"/>
</dbReference>
<keyword evidence="11" id="KW-1185">Reference proteome</keyword>
<dbReference type="AlphaFoldDB" id="A0AAE9WBD5"/>
<feature type="transmembrane region" description="Helical" evidence="8">
    <location>
        <begin position="117"/>
        <end position="136"/>
    </location>
</feature>
<dbReference type="EMBL" id="CP115612">
    <property type="protein sequence ID" value="WBW73124.1"/>
    <property type="molecule type" value="Genomic_DNA"/>
</dbReference>